<dbReference type="AlphaFoldDB" id="A0AAU7NV01"/>
<dbReference type="SUPFAM" id="SSF51735">
    <property type="entry name" value="NAD(P)-binding Rossmann-fold domains"/>
    <property type="match status" value="1"/>
</dbReference>
<dbReference type="InterPro" id="IPR050177">
    <property type="entry name" value="Lipid_A_modif_metabolic_enz"/>
</dbReference>
<feature type="domain" description="NAD-dependent epimerase/dehydratase" evidence="2">
    <location>
        <begin position="9"/>
        <end position="236"/>
    </location>
</feature>
<reference evidence="4 5" key="1">
    <citation type="journal article" date="2024" name="Microbiology">
        <title>Methylomarinum rosea sp. nov., a novel halophilic methanotrophic bacterium from the hypersaline Lake Elton.</title>
        <authorList>
            <person name="Suleimanov R.Z."/>
            <person name="Oshkin I.Y."/>
            <person name="Danilova O.V."/>
            <person name="Suzina N.E."/>
            <person name="Dedysh S.N."/>
        </authorList>
    </citation>
    <scope>NUCLEOTIDE SEQUENCE [LARGE SCALE GENOMIC DNA]</scope>
    <source>
        <strain evidence="4 5">Ch1-1</strain>
    </source>
</reference>
<dbReference type="Pfam" id="PF03779">
    <property type="entry name" value="SPW"/>
    <property type="match status" value="1"/>
</dbReference>
<proteinExistence type="predicted"/>
<organism evidence="4 5">
    <name type="scientific">Methylomarinum roseum</name>
    <dbReference type="NCBI Taxonomy" id="3067653"/>
    <lineage>
        <taxon>Bacteria</taxon>
        <taxon>Pseudomonadati</taxon>
        <taxon>Pseudomonadota</taxon>
        <taxon>Gammaproteobacteria</taxon>
        <taxon>Methylococcales</taxon>
        <taxon>Methylococcaceae</taxon>
        <taxon>Methylomarinum</taxon>
    </lineage>
</organism>
<evidence type="ECO:0000313" key="4">
    <source>
        <dbReference type="EMBL" id="XBS20747.1"/>
    </source>
</evidence>
<dbReference type="InterPro" id="IPR001509">
    <property type="entry name" value="Epimerase_deHydtase"/>
</dbReference>
<dbReference type="Proteomes" id="UP001225378">
    <property type="component" value="Chromosome"/>
</dbReference>
<gene>
    <name evidence="4" type="ORF">Q9L42_001040</name>
</gene>
<dbReference type="InterPro" id="IPR036291">
    <property type="entry name" value="NAD(P)-bd_dom_sf"/>
</dbReference>
<dbReference type="Gene3D" id="3.40.50.720">
    <property type="entry name" value="NAD(P)-binding Rossmann-like Domain"/>
    <property type="match status" value="1"/>
</dbReference>
<evidence type="ECO:0000256" key="1">
    <source>
        <dbReference type="SAM" id="Phobius"/>
    </source>
</evidence>
<sequence length="512" mass="57456">MAKNSKLLILMTGASGNIGSALCRTLTKKYRVVGLDRTPSVQADDSFACDLSSDDSIKLAFHKIRERYGDKIAAVIHLAAYFDFSGEDNPLYHSVTVEGTRRLLKTLDGFDVQRFIYSSTMLVHEPGVPGQKINEETGLKPKWAYPRSKAEAERQIEQECGDMPYTILRLAGLYDDDSAVPTLAYQIARIYQRELKSHLYAGDLMAGQAFIHKDDLVELFTQVVDRRNDLPKNSVILAGEDEVMGYRELQNRIGQLVFGEKAWSTFSLPELIAKPAAWLENKTEPLIPDAFDQGKKPFIKPFMIDLASDHYDLDISRARELLGWEPRHKIYDGLASLVQSLKEDPAAWYRRNHILPTDWIATAEEKNQNPHQLREKHEAEYRRQHRQHLWAHFLNMGLAFWLMTAPMTLGYQSQAMVLSNIGSGIALLFLSLLSLSWRLGPVRWLAGGVGLWLLCAPLIFWAPTAVSYLNDTLIGMLVIGFSVLTRPVPGVASVAAETGPTIPPGWTFSPSG</sequence>
<dbReference type="KEGG" id="mech:Q9L42_001040"/>
<feature type="domain" description="SPW repeat-containing integral membrane" evidence="3">
    <location>
        <begin position="390"/>
        <end position="482"/>
    </location>
</feature>
<accession>A0AAU7NV01</accession>
<evidence type="ECO:0000313" key="5">
    <source>
        <dbReference type="Proteomes" id="UP001225378"/>
    </source>
</evidence>
<dbReference type="EMBL" id="CP157743">
    <property type="protein sequence ID" value="XBS20747.1"/>
    <property type="molecule type" value="Genomic_DNA"/>
</dbReference>
<evidence type="ECO:0000259" key="3">
    <source>
        <dbReference type="Pfam" id="PF03779"/>
    </source>
</evidence>
<dbReference type="SUPFAM" id="SSF103473">
    <property type="entry name" value="MFS general substrate transporter"/>
    <property type="match status" value="1"/>
</dbReference>
<keyword evidence="1" id="KW-0812">Transmembrane</keyword>
<evidence type="ECO:0000259" key="2">
    <source>
        <dbReference type="Pfam" id="PF01370"/>
    </source>
</evidence>
<keyword evidence="5" id="KW-1185">Reference proteome</keyword>
<feature type="transmembrane region" description="Helical" evidence="1">
    <location>
        <begin position="389"/>
        <end position="410"/>
    </location>
</feature>
<dbReference type="RefSeq" id="WP_349431750.1">
    <property type="nucleotide sequence ID" value="NZ_CP157743.1"/>
</dbReference>
<keyword evidence="1" id="KW-0472">Membrane</keyword>
<keyword evidence="1" id="KW-1133">Transmembrane helix</keyword>
<name>A0AAU7NV01_9GAMM</name>
<dbReference type="InterPro" id="IPR005530">
    <property type="entry name" value="SPW"/>
</dbReference>
<feature type="transmembrane region" description="Helical" evidence="1">
    <location>
        <begin position="449"/>
        <end position="469"/>
    </location>
</feature>
<dbReference type="Pfam" id="PF01370">
    <property type="entry name" value="Epimerase"/>
    <property type="match status" value="1"/>
</dbReference>
<dbReference type="PANTHER" id="PTHR43245">
    <property type="entry name" value="BIFUNCTIONAL POLYMYXIN RESISTANCE PROTEIN ARNA"/>
    <property type="match status" value="1"/>
</dbReference>
<feature type="transmembrane region" description="Helical" evidence="1">
    <location>
        <begin position="417"/>
        <end position="437"/>
    </location>
</feature>
<dbReference type="InterPro" id="IPR036259">
    <property type="entry name" value="MFS_trans_sf"/>
</dbReference>
<protein>
    <submittedName>
        <fullName evidence="4">NAD(P)-dependent oxidoreductase</fullName>
    </submittedName>
</protein>